<organism evidence="3">
    <name type="scientific">Streptomyces sp. NBC_00093</name>
    <dbReference type="NCBI Taxonomy" id="2975649"/>
    <lineage>
        <taxon>Bacteria</taxon>
        <taxon>Bacillati</taxon>
        <taxon>Actinomycetota</taxon>
        <taxon>Actinomycetes</taxon>
        <taxon>Kitasatosporales</taxon>
        <taxon>Streptomycetaceae</taxon>
        <taxon>Streptomyces</taxon>
    </lineage>
</organism>
<dbReference type="AlphaFoldDB" id="A0AAU1ZUQ8"/>
<feature type="transmembrane region" description="Helical" evidence="2">
    <location>
        <begin position="93"/>
        <end position="117"/>
    </location>
</feature>
<reference evidence="3" key="1">
    <citation type="submission" date="2022-10" db="EMBL/GenBank/DDBJ databases">
        <title>The complete genomes of actinobacterial strains from the NBC collection.</title>
        <authorList>
            <person name="Joergensen T.S."/>
            <person name="Alvarez Arevalo M."/>
            <person name="Sterndorff E.B."/>
            <person name="Faurdal D."/>
            <person name="Vuksanovic O."/>
            <person name="Mourched A.-S."/>
            <person name="Charusanti P."/>
            <person name="Shaw S."/>
            <person name="Blin K."/>
            <person name="Weber T."/>
        </authorList>
    </citation>
    <scope>NUCLEOTIDE SEQUENCE</scope>
    <source>
        <strain evidence="3">NBC_00093</strain>
    </source>
</reference>
<keyword evidence="2" id="KW-1133">Transmembrane helix</keyword>
<feature type="transmembrane region" description="Helical" evidence="2">
    <location>
        <begin position="144"/>
        <end position="166"/>
    </location>
</feature>
<feature type="compositionally biased region" description="Pro residues" evidence="1">
    <location>
        <begin position="293"/>
        <end position="305"/>
    </location>
</feature>
<sequence length="502" mass="49399">MLALRLARGSQSAVQLRRLLVATASAATGFLLLGTLGHALAHQDSAGGSALRLAWCVAPIAATVHFAVTVARTDPGTRPRPGLSAIGLGPARLMAVSAATTALSCTLGSMVALLFFLHLRGDLTGMPFDGDASDFLAADHPLPLPAALTLLTLVPAAASISVALSLRPRDTRHRTGAQAAGTRTHPAARAQATGASARAAARAQATGTPTQAVAHAQAAGASAQAAARTQAAGTPTQAAGASTQAAGSSAAGAAPVPPRGGTPQAPGSAANPPAPTPGTLESPAQEQDLTPTDPHPLPAPNPTPRDLPWGIAVLAAGLAVEAYASRDTHTPGLTIPGGATGSPAAVLAGWTLTALGLALAGPGLTHLCGRLLQAVRPGALRLLAGRVLMAESTRIGRPLGVVCAVASGAYAMATLYAADDPSLGPLTALGALVVAGCTVATLLTAAAEARAARADTTAALLRLGAPATTLRTAAALRAGALLALFAPLTFLVAELAALPLTT</sequence>
<feature type="region of interest" description="Disordered" evidence="1">
    <location>
        <begin position="169"/>
        <end position="305"/>
    </location>
</feature>
<accession>A0AAU1ZUQ8</accession>
<evidence type="ECO:0008006" key="4">
    <source>
        <dbReference type="Google" id="ProtNLM"/>
    </source>
</evidence>
<evidence type="ECO:0000313" key="3">
    <source>
        <dbReference type="EMBL" id="WTT16134.1"/>
    </source>
</evidence>
<keyword evidence="2" id="KW-0472">Membrane</keyword>
<protein>
    <recommendedName>
        <fullName evidence="4">Integral membrane protein</fullName>
    </recommendedName>
</protein>
<dbReference type="EMBL" id="CP108222">
    <property type="protein sequence ID" value="WTT16134.1"/>
    <property type="molecule type" value="Genomic_DNA"/>
</dbReference>
<feature type="transmembrane region" description="Helical" evidence="2">
    <location>
        <begin position="423"/>
        <end position="443"/>
    </location>
</feature>
<proteinExistence type="predicted"/>
<feature type="compositionally biased region" description="Low complexity" evidence="1">
    <location>
        <begin position="187"/>
        <end position="254"/>
    </location>
</feature>
<feature type="transmembrane region" description="Helical" evidence="2">
    <location>
        <begin position="52"/>
        <end position="72"/>
    </location>
</feature>
<feature type="transmembrane region" description="Helical" evidence="2">
    <location>
        <begin position="20"/>
        <end position="40"/>
    </location>
</feature>
<feature type="transmembrane region" description="Helical" evidence="2">
    <location>
        <begin position="480"/>
        <end position="500"/>
    </location>
</feature>
<keyword evidence="2" id="KW-0812">Transmembrane</keyword>
<gene>
    <name evidence="3" type="ORF">OHA22_11620</name>
</gene>
<name>A0AAU1ZUQ8_9ACTN</name>
<evidence type="ECO:0000256" key="1">
    <source>
        <dbReference type="SAM" id="MobiDB-lite"/>
    </source>
</evidence>
<evidence type="ECO:0000256" key="2">
    <source>
        <dbReference type="SAM" id="Phobius"/>
    </source>
</evidence>
<feature type="transmembrane region" description="Helical" evidence="2">
    <location>
        <begin position="399"/>
        <end position="417"/>
    </location>
</feature>